<protein>
    <submittedName>
        <fullName evidence="1">Uncharacterized protein</fullName>
    </submittedName>
</protein>
<name>A0A8H8UI46_9HELO</name>
<keyword evidence="2" id="KW-1185">Reference proteome</keyword>
<dbReference type="EMBL" id="QGMJ01000028">
    <property type="protein sequence ID" value="TVY44824.1"/>
    <property type="molecule type" value="Genomic_DNA"/>
</dbReference>
<dbReference type="AlphaFoldDB" id="A0A8H8UI46"/>
<evidence type="ECO:0000313" key="2">
    <source>
        <dbReference type="Proteomes" id="UP000462212"/>
    </source>
</evidence>
<sequence>MAVSQMGLKYGVWGNGHLRSGLTPIDSLFPASVNRLSPDERLLQQVNKRYEEYQKTQLNGFTTRELVDLDAVSSRSLKSPDLSNYTHRIMAYRRWETNMDVLSGRTGLYPIGNGYPGDWVATNPIVWTAMLPCLQLATRMIKNFHMLPWFDALLKGDTRPVAGNRLPPSPLANSSSAPVFISPKSTLHTRDGQSYTFAETEKARDDIFKYMISAKLCLQWGFRIPNEDPIDGQANLIGNRAHGETYWDPDGPRPLFITYLNITNVEPLLNQNLTDSERLNGQFCIAVTILHEIMASGHHATWMARCDQDLNLYTNISVSPYFEDETLAEVGFSMENNVFGGIPETMGDSTYREYHLSPHLGIWLIAPFMGRPFALMSDTDLPVLTHPPLAKYTTVFPYKVTFVEDMHQEEFWEGAVRKYGLQVFHSRVSLVGARVTFLESEHWKNSHRYRIGKHPRVFTNSIDTEKPTPAELQSMTPKEREKIRKEVDDVLRVISSSGSTATKWQQQHYLKVAIEYHLAAAQAFLASEETDGTIYTDRRQNLLRWNKGVRVFIRKLTSSSDGEEFRTLEYVRMLLSDPLTKKLGSSRDEQAPTGCEPILFVESAARVLAATLQPVRPSVEVRAVDLHYGYKRLAMILGTPEVPGECPEAWKPPVKTYLATCADLYPVLQAEYMQMQIQDAA</sequence>
<accession>A0A8H8UI46</accession>
<gene>
    <name evidence="1" type="ORF">LSUB1_G001479</name>
</gene>
<organism evidence="1 2">
    <name type="scientific">Lachnellula subtilissima</name>
    <dbReference type="NCBI Taxonomy" id="602034"/>
    <lineage>
        <taxon>Eukaryota</taxon>
        <taxon>Fungi</taxon>
        <taxon>Dikarya</taxon>
        <taxon>Ascomycota</taxon>
        <taxon>Pezizomycotina</taxon>
        <taxon>Leotiomycetes</taxon>
        <taxon>Helotiales</taxon>
        <taxon>Lachnaceae</taxon>
        <taxon>Lachnellula</taxon>
    </lineage>
</organism>
<dbReference type="Proteomes" id="UP000462212">
    <property type="component" value="Unassembled WGS sequence"/>
</dbReference>
<evidence type="ECO:0000313" key="1">
    <source>
        <dbReference type="EMBL" id="TVY44824.1"/>
    </source>
</evidence>
<reference evidence="1 2" key="1">
    <citation type="submission" date="2018-05" db="EMBL/GenBank/DDBJ databases">
        <title>Genome sequencing and assembly of the regulated plant pathogen Lachnellula willkommii and related sister species for the development of diagnostic species identification markers.</title>
        <authorList>
            <person name="Giroux E."/>
            <person name="Bilodeau G."/>
        </authorList>
    </citation>
    <scope>NUCLEOTIDE SEQUENCE [LARGE SCALE GENOMIC DNA]</scope>
    <source>
        <strain evidence="1 2">CBS 197.66</strain>
    </source>
</reference>
<dbReference type="OrthoDB" id="10254945at2759"/>
<comment type="caution">
    <text evidence="1">The sequence shown here is derived from an EMBL/GenBank/DDBJ whole genome shotgun (WGS) entry which is preliminary data.</text>
</comment>
<proteinExistence type="predicted"/>